<evidence type="ECO:0000313" key="2">
    <source>
        <dbReference type="EMBL" id="KAH0742715.1"/>
    </source>
</evidence>
<feature type="region of interest" description="Disordered" evidence="1">
    <location>
        <begin position="1"/>
        <end position="29"/>
    </location>
</feature>
<dbReference type="EMBL" id="JAIVGD010000023">
    <property type="protein sequence ID" value="KAH0742715.1"/>
    <property type="molecule type" value="Genomic_DNA"/>
</dbReference>
<evidence type="ECO:0000256" key="1">
    <source>
        <dbReference type="SAM" id="MobiDB-lite"/>
    </source>
</evidence>
<keyword evidence="3" id="KW-1185">Reference proteome</keyword>
<comment type="caution">
    <text evidence="2">The sequence shown here is derived from an EMBL/GenBank/DDBJ whole genome shotgun (WGS) entry which is preliminary data.</text>
</comment>
<dbReference type="Proteomes" id="UP000826656">
    <property type="component" value="Unassembled WGS sequence"/>
</dbReference>
<organism evidence="2 3">
    <name type="scientific">Solanum tuberosum</name>
    <name type="common">Potato</name>
    <dbReference type="NCBI Taxonomy" id="4113"/>
    <lineage>
        <taxon>Eukaryota</taxon>
        <taxon>Viridiplantae</taxon>
        <taxon>Streptophyta</taxon>
        <taxon>Embryophyta</taxon>
        <taxon>Tracheophyta</taxon>
        <taxon>Spermatophyta</taxon>
        <taxon>Magnoliopsida</taxon>
        <taxon>eudicotyledons</taxon>
        <taxon>Gunneridae</taxon>
        <taxon>Pentapetalae</taxon>
        <taxon>asterids</taxon>
        <taxon>lamiids</taxon>
        <taxon>Solanales</taxon>
        <taxon>Solanaceae</taxon>
        <taxon>Solanoideae</taxon>
        <taxon>Solaneae</taxon>
        <taxon>Solanum</taxon>
    </lineage>
</organism>
<name>A0ABQ7UAL5_SOLTU</name>
<reference evidence="2 3" key="1">
    <citation type="journal article" date="2021" name="bioRxiv">
        <title>Chromosome-scale and haplotype-resolved genome assembly of a tetraploid potato cultivar.</title>
        <authorList>
            <person name="Sun H."/>
            <person name="Jiao W.-B."/>
            <person name="Krause K."/>
            <person name="Campoy J.A."/>
            <person name="Goel M."/>
            <person name="Folz-Donahue K."/>
            <person name="Kukat C."/>
            <person name="Huettel B."/>
            <person name="Schneeberger K."/>
        </authorList>
    </citation>
    <scope>NUCLEOTIDE SEQUENCE [LARGE SCALE GENOMIC DNA]</scope>
    <source>
        <strain evidence="2">SolTubOtavaFocal</strain>
        <tissue evidence="2">Leaves</tissue>
    </source>
</reference>
<evidence type="ECO:0000313" key="3">
    <source>
        <dbReference type="Proteomes" id="UP000826656"/>
    </source>
</evidence>
<sequence length="75" mass="8370">MDTQDPTNNVVPPQDHNNANLSEPSPTTVVPSCNGRVIIKPIWHALLGESFDRIPKELMSRPKFTSRDGTYVPNQ</sequence>
<proteinExistence type="predicted"/>
<gene>
    <name evidence="2" type="ORF">KY290_030708</name>
</gene>
<protein>
    <submittedName>
        <fullName evidence="2">Uncharacterized protein</fullName>
    </submittedName>
</protein>
<accession>A0ABQ7UAL5</accession>